<sequence>MGSTNPIKLGAVSDALREIDSQWRIKSVDVSSGVSAQPWCDETFAGARNRAMEALLDGECDIGIGIEGGVCWNRGKIVAYAVIYAMSRDKENFSISPTFTLSNELSKLVLEGKELGEATDLVYRGSNTKRAEGAVGMLTRLIDRKRLYKDSVILALYPFYNGDV</sequence>
<keyword evidence="7" id="KW-0546">Nucleotide metabolism</keyword>
<dbReference type="GO" id="GO:0000166">
    <property type="term" value="F:nucleotide binding"/>
    <property type="evidence" value="ECO:0007669"/>
    <property type="project" value="UniProtKB-KW"/>
</dbReference>
<dbReference type="InterPro" id="IPR029001">
    <property type="entry name" value="ITPase-like_fam"/>
</dbReference>
<evidence type="ECO:0000313" key="13">
    <source>
        <dbReference type="EMBL" id="AEB95447.1"/>
    </source>
</evidence>
<comment type="catalytic activity">
    <reaction evidence="10">
        <text>ITP + H2O = IDP + phosphate + H(+)</text>
        <dbReference type="Rhea" id="RHEA:28330"/>
        <dbReference type="ChEBI" id="CHEBI:15377"/>
        <dbReference type="ChEBI" id="CHEBI:15378"/>
        <dbReference type="ChEBI" id="CHEBI:43474"/>
        <dbReference type="ChEBI" id="CHEBI:58280"/>
        <dbReference type="ChEBI" id="CHEBI:61402"/>
        <dbReference type="EC" id="3.6.1.73"/>
    </reaction>
</comment>
<comment type="cofactor">
    <cofactor evidence="1">
        <name>Mn(2+)</name>
        <dbReference type="ChEBI" id="CHEBI:29035"/>
    </cofactor>
</comment>
<evidence type="ECO:0000256" key="11">
    <source>
        <dbReference type="ARBA" id="ARBA00048781"/>
    </source>
</evidence>
<dbReference type="Proteomes" id="UP000007812">
    <property type="component" value="Chromosome"/>
</dbReference>
<dbReference type="GO" id="GO:0103023">
    <property type="term" value="F:ITPase activity"/>
    <property type="evidence" value="ECO:0007669"/>
    <property type="project" value="UniProtKB-EC"/>
</dbReference>
<evidence type="ECO:0000256" key="6">
    <source>
        <dbReference type="ARBA" id="ARBA00022842"/>
    </source>
</evidence>
<proteinExistence type="predicted"/>
<dbReference type="GO" id="GO:0009117">
    <property type="term" value="P:nucleotide metabolic process"/>
    <property type="evidence" value="ECO:0007669"/>
    <property type="project" value="UniProtKB-KW"/>
</dbReference>
<dbReference type="PATRIC" id="fig|1006006.8.peg.1339"/>
<evidence type="ECO:0000256" key="8">
    <source>
        <dbReference type="ARBA" id="ARBA00023211"/>
    </source>
</evidence>
<dbReference type="InterPro" id="IPR026533">
    <property type="entry name" value="NTPase/PRRC1"/>
</dbReference>
<evidence type="ECO:0000256" key="3">
    <source>
        <dbReference type="ARBA" id="ARBA00022723"/>
    </source>
</evidence>
<dbReference type="GO" id="GO:0046872">
    <property type="term" value="F:metal ion binding"/>
    <property type="evidence" value="ECO:0007669"/>
    <property type="project" value="UniProtKB-KW"/>
</dbReference>
<feature type="domain" description="Non-canonical purine NTP phosphatase/PRRC1" evidence="12">
    <location>
        <begin position="2"/>
        <end position="160"/>
    </location>
</feature>
<dbReference type="EC" id="3.6.1.73" evidence="9"/>
<dbReference type="eggNOG" id="arCOG01221">
    <property type="taxonomic scope" value="Archaea"/>
</dbReference>
<dbReference type="AlphaFoldDB" id="F4FY74"/>
<accession>F4FY74</accession>
<dbReference type="PANTHER" id="PTHR34699">
    <property type="match status" value="1"/>
</dbReference>
<evidence type="ECO:0000256" key="7">
    <source>
        <dbReference type="ARBA" id="ARBA00023080"/>
    </source>
</evidence>
<dbReference type="PANTHER" id="PTHR34699:SF2">
    <property type="entry name" value="NON-CANONICAL PURINE NTP PHOSPHATASE_PRRC1 DOMAIN-CONTAINING PROTEIN"/>
    <property type="match status" value="1"/>
</dbReference>
<evidence type="ECO:0000256" key="10">
    <source>
        <dbReference type="ARBA" id="ARBA00048174"/>
    </source>
</evidence>
<name>F4FY74_METCR</name>
<keyword evidence="8" id="KW-0464">Manganese</keyword>
<dbReference type="InterPro" id="IPR050299">
    <property type="entry name" value="YjjX_NTPase"/>
</dbReference>
<dbReference type="GO" id="GO:0006772">
    <property type="term" value="P:thiamine metabolic process"/>
    <property type="evidence" value="ECO:0007669"/>
    <property type="project" value="TreeGrafter"/>
</dbReference>
<reference evidence="13 14" key="1">
    <citation type="journal article" date="2011" name="J. Bacteriol.">
        <title>Complete genome sequence of Metallosphaera cuprina, a metal sulfide-oxidizing archaeon from a hot spring.</title>
        <authorList>
            <person name="Liu L.J."/>
            <person name="You X.Y."/>
            <person name="Zheng H."/>
            <person name="Wang S."/>
            <person name="Jiang C.Y."/>
            <person name="Liu S.J."/>
        </authorList>
    </citation>
    <scope>NUCLEOTIDE SEQUENCE [LARGE SCALE GENOMIC DNA]</scope>
    <source>
        <strain evidence="13 14">Ar-4</strain>
    </source>
</reference>
<dbReference type="STRING" id="1006006.Mcup_1344"/>
<keyword evidence="14" id="KW-1185">Reference proteome</keyword>
<keyword evidence="6" id="KW-0460">Magnesium</keyword>
<keyword evidence="4" id="KW-0547">Nucleotide-binding</keyword>
<dbReference type="Gene3D" id="3.90.950.10">
    <property type="match status" value="1"/>
</dbReference>
<protein>
    <recommendedName>
        <fullName evidence="9">inosine/xanthosine triphosphatase</fullName>
        <ecNumber evidence="9">3.6.1.73</ecNumber>
    </recommendedName>
</protein>
<dbReference type="EMBL" id="CP002656">
    <property type="protein sequence ID" value="AEB95447.1"/>
    <property type="molecule type" value="Genomic_DNA"/>
</dbReference>
<comment type="cofactor">
    <cofactor evidence="2">
        <name>Mg(2+)</name>
        <dbReference type="ChEBI" id="CHEBI:18420"/>
    </cofactor>
</comment>
<evidence type="ECO:0000313" key="14">
    <source>
        <dbReference type="Proteomes" id="UP000007812"/>
    </source>
</evidence>
<comment type="catalytic activity">
    <reaction evidence="11">
        <text>XTP + H2O = XDP + phosphate + H(+)</text>
        <dbReference type="Rhea" id="RHEA:28406"/>
        <dbReference type="ChEBI" id="CHEBI:15377"/>
        <dbReference type="ChEBI" id="CHEBI:15378"/>
        <dbReference type="ChEBI" id="CHEBI:43474"/>
        <dbReference type="ChEBI" id="CHEBI:59884"/>
        <dbReference type="ChEBI" id="CHEBI:61314"/>
        <dbReference type="EC" id="3.6.1.73"/>
    </reaction>
</comment>
<organism evidence="13 14">
    <name type="scientific">Metallosphaera cuprina (strain Ar-4)</name>
    <dbReference type="NCBI Taxonomy" id="1006006"/>
    <lineage>
        <taxon>Archaea</taxon>
        <taxon>Thermoproteota</taxon>
        <taxon>Thermoprotei</taxon>
        <taxon>Sulfolobales</taxon>
        <taxon>Sulfolobaceae</taxon>
        <taxon>Metallosphaera</taxon>
    </lineage>
</organism>
<keyword evidence="3" id="KW-0479">Metal-binding</keyword>
<gene>
    <name evidence="13" type="ordered locus">Mcup_1344</name>
</gene>
<dbReference type="KEGG" id="mcn:Mcup_1344"/>
<dbReference type="SUPFAM" id="SSF52972">
    <property type="entry name" value="ITPase-like"/>
    <property type="match status" value="1"/>
</dbReference>
<dbReference type="HOGENOM" id="CLU_087417_0_0_2"/>
<evidence type="ECO:0000256" key="1">
    <source>
        <dbReference type="ARBA" id="ARBA00001936"/>
    </source>
</evidence>
<keyword evidence="5" id="KW-0378">Hydrolase</keyword>
<dbReference type="Pfam" id="PF01931">
    <property type="entry name" value="NTPase_I-T"/>
    <property type="match status" value="1"/>
</dbReference>
<evidence type="ECO:0000256" key="4">
    <source>
        <dbReference type="ARBA" id="ARBA00022741"/>
    </source>
</evidence>
<evidence type="ECO:0000256" key="2">
    <source>
        <dbReference type="ARBA" id="ARBA00001946"/>
    </source>
</evidence>
<evidence type="ECO:0000256" key="5">
    <source>
        <dbReference type="ARBA" id="ARBA00022801"/>
    </source>
</evidence>
<dbReference type="FunFam" id="3.90.950.10:FF:000002">
    <property type="entry name" value="Inosine/xanthosine triphosphatase"/>
    <property type="match status" value="1"/>
</dbReference>
<evidence type="ECO:0000256" key="9">
    <source>
        <dbReference type="ARBA" id="ARBA00038901"/>
    </source>
</evidence>
<evidence type="ECO:0000259" key="12">
    <source>
        <dbReference type="Pfam" id="PF01931"/>
    </source>
</evidence>